<evidence type="ECO:0000313" key="1">
    <source>
        <dbReference type="EMBL" id="MXP15056.1"/>
    </source>
</evidence>
<reference evidence="1 2" key="1">
    <citation type="submission" date="2019-12" db="EMBL/GenBank/DDBJ databases">
        <title>Genomic-based taxomic classification of the family Erythrobacteraceae.</title>
        <authorList>
            <person name="Xu L."/>
        </authorList>
    </citation>
    <scope>NUCLEOTIDE SEQUENCE [LARGE SCALE GENOMIC DNA]</scope>
    <source>
        <strain evidence="1 2">KCTC 52259</strain>
    </source>
</reference>
<organism evidence="1 2">
    <name type="scientific">Allopontixanthobacter confluentis</name>
    <dbReference type="NCBI Taxonomy" id="1849021"/>
    <lineage>
        <taxon>Bacteria</taxon>
        <taxon>Pseudomonadati</taxon>
        <taxon>Pseudomonadota</taxon>
        <taxon>Alphaproteobacteria</taxon>
        <taxon>Sphingomonadales</taxon>
        <taxon>Erythrobacteraceae</taxon>
        <taxon>Allopontixanthobacter</taxon>
    </lineage>
</organism>
<dbReference type="RefSeq" id="WP_160601634.1">
    <property type="nucleotide sequence ID" value="NZ_WTYU01000002.1"/>
</dbReference>
<dbReference type="Proteomes" id="UP000473531">
    <property type="component" value="Unassembled WGS sequence"/>
</dbReference>
<accession>A0A6L7GHS5</accession>
<sequence length="133" mass="14756">MMAELLQFGGSLLAILALAWLAHRMKLGGDTRIRDEDHARALADDAMCGFQAEDIVIDRARIGALLRDAEGRIMLVRRHGSHFAARLLDGHIHTRLDRNFLTLATQEKRFGSVTLDLGKSAQLWAASLRRIGA</sequence>
<protein>
    <submittedName>
        <fullName evidence="1">Uncharacterized protein</fullName>
    </submittedName>
</protein>
<dbReference type="OrthoDB" id="7391222at2"/>
<dbReference type="AlphaFoldDB" id="A0A6L7GHS5"/>
<comment type="caution">
    <text evidence="1">The sequence shown here is derived from an EMBL/GenBank/DDBJ whole genome shotgun (WGS) entry which is preliminary data.</text>
</comment>
<dbReference type="EMBL" id="WTYU01000002">
    <property type="protein sequence ID" value="MXP15056.1"/>
    <property type="molecule type" value="Genomic_DNA"/>
</dbReference>
<evidence type="ECO:0000313" key="2">
    <source>
        <dbReference type="Proteomes" id="UP000473531"/>
    </source>
</evidence>
<proteinExistence type="predicted"/>
<keyword evidence="2" id="KW-1185">Reference proteome</keyword>
<gene>
    <name evidence="1" type="ORF">GRI44_09880</name>
</gene>
<name>A0A6L7GHS5_9SPHN</name>